<dbReference type="GO" id="GO:0044209">
    <property type="term" value="P:AMP salvage"/>
    <property type="evidence" value="ECO:0007669"/>
    <property type="project" value="UniProtKB-UniRule"/>
</dbReference>
<evidence type="ECO:0000256" key="6">
    <source>
        <dbReference type="RuleBase" id="RU003330"/>
    </source>
</evidence>
<feature type="binding site" evidence="5">
    <location>
        <position position="93"/>
    </location>
    <ligand>
        <name>AMP</name>
        <dbReference type="ChEBI" id="CHEBI:456215"/>
    </ligand>
</feature>
<dbReference type="Pfam" id="PF05191">
    <property type="entry name" value="ADK_lid"/>
    <property type="match status" value="1"/>
</dbReference>
<feature type="binding site" evidence="5">
    <location>
        <position position="149"/>
    </location>
    <ligand>
        <name>Zn(2+)</name>
        <dbReference type="ChEBI" id="CHEBI:29105"/>
        <note>structural</note>
    </ligand>
</feature>
<feature type="domain" description="Adenylate kinase active site lid" evidence="8">
    <location>
        <begin position="123"/>
        <end position="158"/>
    </location>
</feature>
<dbReference type="Gene3D" id="3.40.50.300">
    <property type="entry name" value="P-loop containing nucleotide triphosphate hydrolases"/>
    <property type="match status" value="1"/>
</dbReference>
<evidence type="ECO:0000256" key="7">
    <source>
        <dbReference type="RuleBase" id="RU003331"/>
    </source>
</evidence>
<feature type="binding site" evidence="5">
    <location>
        <position position="195"/>
    </location>
    <ligand>
        <name>ATP</name>
        <dbReference type="ChEBI" id="CHEBI:30616"/>
    </ligand>
</feature>
<feature type="binding site" evidence="5">
    <location>
        <position position="37"/>
    </location>
    <ligand>
        <name>AMP</name>
        <dbReference type="ChEBI" id="CHEBI:456215"/>
    </ligand>
</feature>
<feature type="binding site" evidence="5">
    <location>
        <position position="146"/>
    </location>
    <ligand>
        <name>Zn(2+)</name>
        <dbReference type="ChEBI" id="CHEBI:29105"/>
        <note>structural</note>
    </ligand>
</feature>
<feature type="binding site" evidence="5">
    <location>
        <begin position="11"/>
        <end position="16"/>
    </location>
    <ligand>
        <name>ATP</name>
        <dbReference type="ChEBI" id="CHEBI:30616"/>
    </ligand>
</feature>
<dbReference type="InterPro" id="IPR007862">
    <property type="entry name" value="Adenylate_kinase_lid-dom"/>
</dbReference>
<evidence type="ECO:0000256" key="4">
    <source>
        <dbReference type="ARBA" id="ARBA00022777"/>
    </source>
</evidence>
<accession>A0A7X0LKU2</accession>
<dbReference type="PRINTS" id="PR00094">
    <property type="entry name" value="ADENYLTKNASE"/>
</dbReference>
<dbReference type="NCBIfam" id="TIGR01351">
    <property type="entry name" value="adk"/>
    <property type="match status" value="1"/>
</dbReference>
<keyword evidence="10" id="KW-1185">Reference proteome</keyword>
<organism evidence="9 10">
    <name type="scientific">Algisphaera agarilytica</name>
    <dbReference type="NCBI Taxonomy" id="1385975"/>
    <lineage>
        <taxon>Bacteria</taxon>
        <taxon>Pseudomonadati</taxon>
        <taxon>Planctomycetota</taxon>
        <taxon>Phycisphaerae</taxon>
        <taxon>Phycisphaerales</taxon>
        <taxon>Phycisphaeraceae</taxon>
        <taxon>Algisphaera</taxon>
    </lineage>
</organism>
<feature type="region of interest" description="NMP" evidence="5">
    <location>
        <begin position="31"/>
        <end position="60"/>
    </location>
</feature>
<dbReference type="PROSITE" id="PS00113">
    <property type="entry name" value="ADENYLATE_KINASE"/>
    <property type="match status" value="1"/>
</dbReference>
<comment type="catalytic activity">
    <reaction evidence="5 7">
        <text>AMP + ATP = 2 ADP</text>
        <dbReference type="Rhea" id="RHEA:12973"/>
        <dbReference type="ChEBI" id="CHEBI:30616"/>
        <dbReference type="ChEBI" id="CHEBI:456215"/>
        <dbReference type="ChEBI" id="CHEBI:456216"/>
        <dbReference type="EC" id="2.7.4.3"/>
    </reaction>
</comment>
<protein>
    <recommendedName>
        <fullName evidence="5 7">Adenylate kinase</fullName>
        <shortName evidence="5">AK</shortName>
        <ecNumber evidence="5 7">2.7.4.3</ecNumber>
    </recommendedName>
    <alternativeName>
        <fullName evidence="5">ATP-AMP transphosphorylase</fullName>
    </alternativeName>
    <alternativeName>
        <fullName evidence="5">ATP:AMP phosphotransferase</fullName>
    </alternativeName>
    <alternativeName>
        <fullName evidence="5">Adenylate monophosphate kinase</fullName>
    </alternativeName>
</protein>
<dbReference type="GO" id="GO:0005737">
    <property type="term" value="C:cytoplasm"/>
    <property type="evidence" value="ECO:0007669"/>
    <property type="project" value="UniProtKB-SubCell"/>
</dbReference>
<dbReference type="GO" id="GO:0004017">
    <property type="term" value="F:AMP kinase activity"/>
    <property type="evidence" value="ECO:0007669"/>
    <property type="project" value="UniProtKB-UniRule"/>
</dbReference>
<evidence type="ECO:0000256" key="3">
    <source>
        <dbReference type="ARBA" id="ARBA00022741"/>
    </source>
</evidence>
<keyword evidence="5" id="KW-0862">Zinc</keyword>
<dbReference type="CDD" id="cd01428">
    <property type="entry name" value="ADK"/>
    <property type="match status" value="1"/>
</dbReference>
<keyword evidence="4 5" id="KW-0418">Kinase</keyword>
<dbReference type="InterPro" id="IPR033690">
    <property type="entry name" value="Adenylat_kinase_CS"/>
</dbReference>
<reference evidence="9 10" key="1">
    <citation type="submission" date="2020-08" db="EMBL/GenBank/DDBJ databases">
        <title>Genomic Encyclopedia of Type Strains, Phase IV (KMG-IV): sequencing the most valuable type-strain genomes for metagenomic binning, comparative biology and taxonomic classification.</title>
        <authorList>
            <person name="Goeker M."/>
        </authorList>
    </citation>
    <scope>NUCLEOTIDE SEQUENCE [LARGE SCALE GENOMIC DNA]</scope>
    <source>
        <strain evidence="9 10">DSM 103725</strain>
    </source>
</reference>
<feature type="binding site" evidence="5">
    <location>
        <begin position="58"/>
        <end position="60"/>
    </location>
    <ligand>
        <name>AMP</name>
        <dbReference type="ChEBI" id="CHEBI:456215"/>
    </ligand>
</feature>
<dbReference type="Proteomes" id="UP000541810">
    <property type="component" value="Unassembled WGS sequence"/>
</dbReference>
<evidence type="ECO:0000256" key="2">
    <source>
        <dbReference type="ARBA" id="ARBA00022727"/>
    </source>
</evidence>
<evidence type="ECO:0000256" key="5">
    <source>
        <dbReference type="HAMAP-Rule" id="MF_00235"/>
    </source>
</evidence>
<dbReference type="UniPathway" id="UPA00588">
    <property type="reaction ID" value="UER00649"/>
</dbReference>
<keyword evidence="5" id="KW-0963">Cytoplasm</keyword>
<comment type="similarity">
    <text evidence="5 6">Belongs to the adenylate kinase family.</text>
</comment>
<evidence type="ECO:0000313" key="9">
    <source>
        <dbReference type="EMBL" id="MBB6429976.1"/>
    </source>
</evidence>
<comment type="domain">
    <text evidence="5">Consists of three domains, a large central CORE domain and two small peripheral domains, NMPbind and LID, which undergo movements during catalysis. The LID domain closes over the site of phosphoryl transfer upon ATP binding. Assembling and dissambling the active center during each catalytic cycle provides an effective means to prevent ATP hydrolysis. Some bacteria have evolved a zinc-coordinating structure that stabilizes the LID domain.</text>
</comment>
<dbReference type="SUPFAM" id="SSF52540">
    <property type="entry name" value="P-loop containing nucleoside triphosphate hydrolases"/>
    <property type="match status" value="1"/>
</dbReference>
<dbReference type="SUPFAM" id="SSF57774">
    <property type="entry name" value="Microbial and mitochondrial ADK, insert 'zinc finger' domain"/>
    <property type="match status" value="1"/>
</dbReference>
<dbReference type="EC" id="2.7.4.3" evidence="5 7"/>
<comment type="subcellular location">
    <subcellularLocation>
        <location evidence="5 7">Cytoplasm</location>
    </subcellularLocation>
</comment>
<dbReference type="InterPro" id="IPR006259">
    <property type="entry name" value="Adenyl_kin_sub"/>
</dbReference>
<dbReference type="InterPro" id="IPR036193">
    <property type="entry name" value="ADK_active_lid_dom_sf"/>
</dbReference>
<keyword evidence="3 5" id="KW-0547">Nucleotide-binding</keyword>
<comment type="pathway">
    <text evidence="5">Purine metabolism; AMP biosynthesis via salvage pathway; AMP from ADP: step 1/1.</text>
</comment>
<dbReference type="PANTHER" id="PTHR23359">
    <property type="entry name" value="NUCLEOTIDE KINASE"/>
    <property type="match status" value="1"/>
</dbReference>
<gene>
    <name evidence="5" type="primary">adk</name>
    <name evidence="9" type="ORF">HNQ40_001782</name>
</gene>
<dbReference type="AlphaFoldDB" id="A0A7X0LKU2"/>
<dbReference type="GO" id="GO:0008270">
    <property type="term" value="F:zinc ion binding"/>
    <property type="evidence" value="ECO:0007669"/>
    <property type="project" value="UniProtKB-UniRule"/>
</dbReference>
<keyword evidence="5" id="KW-0479">Metal-binding</keyword>
<keyword evidence="2 5" id="KW-0545">Nucleotide biosynthesis</keyword>
<evidence type="ECO:0000256" key="1">
    <source>
        <dbReference type="ARBA" id="ARBA00022679"/>
    </source>
</evidence>
<dbReference type="InterPro" id="IPR027417">
    <property type="entry name" value="P-loop_NTPase"/>
</dbReference>
<feature type="region of interest" description="LID" evidence="5">
    <location>
        <begin position="122"/>
        <end position="159"/>
    </location>
</feature>
<dbReference type="EMBL" id="JACHGY010000001">
    <property type="protein sequence ID" value="MBB6429976.1"/>
    <property type="molecule type" value="Genomic_DNA"/>
</dbReference>
<dbReference type="GO" id="GO:0005524">
    <property type="term" value="F:ATP binding"/>
    <property type="evidence" value="ECO:0007669"/>
    <property type="project" value="UniProtKB-UniRule"/>
</dbReference>
<keyword evidence="5 7" id="KW-0067">ATP-binding</keyword>
<comment type="subunit">
    <text evidence="5 7">Monomer.</text>
</comment>
<name>A0A7X0LKU2_9BACT</name>
<dbReference type="InterPro" id="IPR000850">
    <property type="entry name" value="Adenylat/UMP-CMP_kin"/>
</dbReference>
<feature type="binding site" evidence="5">
    <location>
        <position position="156"/>
    </location>
    <ligand>
        <name>AMP</name>
        <dbReference type="ChEBI" id="CHEBI:456215"/>
    </ligand>
</feature>
<comment type="function">
    <text evidence="5">Catalyzes the reversible transfer of the terminal phosphate group between ATP and AMP. Plays an important role in cellular energy homeostasis and in adenine nucleotide metabolism.</text>
</comment>
<keyword evidence="1 5" id="KW-0808">Transferase</keyword>
<dbReference type="Pfam" id="PF00406">
    <property type="entry name" value="ADK"/>
    <property type="match status" value="1"/>
</dbReference>
<proteinExistence type="inferred from homology"/>
<dbReference type="HAMAP" id="MF_00235">
    <property type="entry name" value="Adenylate_kinase_Adk"/>
    <property type="match status" value="1"/>
</dbReference>
<evidence type="ECO:0000313" key="10">
    <source>
        <dbReference type="Proteomes" id="UP000541810"/>
    </source>
</evidence>
<feature type="binding site" evidence="5">
    <location>
        <position position="129"/>
    </location>
    <ligand>
        <name>Zn(2+)</name>
        <dbReference type="ChEBI" id="CHEBI:29105"/>
        <note>structural</note>
    </ligand>
</feature>
<feature type="binding site" evidence="5">
    <location>
        <position position="123"/>
    </location>
    <ligand>
        <name>ATP</name>
        <dbReference type="ChEBI" id="CHEBI:30616"/>
    </ligand>
</feature>
<comment type="caution">
    <text evidence="9">The sequence shown here is derived from an EMBL/GenBank/DDBJ whole genome shotgun (WGS) entry which is preliminary data.</text>
</comment>
<feature type="binding site" evidence="5">
    <location>
        <begin position="86"/>
        <end position="89"/>
    </location>
    <ligand>
        <name>AMP</name>
        <dbReference type="ChEBI" id="CHEBI:456215"/>
    </ligand>
</feature>
<dbReference type="RefSeq" id="WP_184677523.1">
    <property type="nucleotide sequence ID" value="NZ_JACHGY010000001.1"/>
</dbReference>
<feature type="binding site" evidence="5">
    <location>
        <position position="167"/>
    </location>
    <ligand>
        <name>AMP</name>
        <dbReference type="ChEBI" id="CHEBI:456215"/>
    </ligand>
</feature>
<evidence type="ECO:0000259" key="8">
    <source>
        <dbReference type="Pfam" id="PF05191"/>
    </source>
</evidence>
<comment type="caution">
    <text evidence="5">Lacks conserved residue(s) required for the propagation of feature annotation.</text>
</comment>
<sequence length="218" mass="25090">MHKYIIMGPQGSGKGTQAKLLKKKLNLSHFSVGDIFRWHVQSHTKLAARIKRLIDAGQLVPDEIVEEIIRRRLSEHDWNYGFILDGFPRNVEQAQFFLESYDVDAVIYIDVPKRVTIERALARRICSNCKLDYNLIFHRPEVEDTCDVCGGRLVARADDNEEALNKRLGDFTSKTLPTLELFDKKELVLRIDGTQDRDTVFAEICEKLELEQPTSLES</sequence>
<feature type="binding site" evidence="5">
    <location>
        <position position="126"/>
    </location>
    <ligand>
        <name>Zn(2+)</name>
        <dbReference type="ChEBI" id="CHEBI:29105"/>
        <note>structural</note>
    </ligand>
</feature>